<proteinExistence type="predicted"/>
<dbReference type="Proteomes" id="UP000054653">
    <property type="component" value="Unassembled WGS sequence"/>
</dbReference>
<evidence type="ECO:0000313" key="2">
    <source>
        <dbReference type="Proteomes" id="UP000054653"/>
    </source>
</evidence>
<name>A0A0V0YYL0_TRIBR</name>
<organism evidence="1 2">
    <name type="scientific">Trichinella britovi</name>
    <name type="common">Parasitic roundworm</name>
    <dbReference type="NCBI Taxonomy" id="45882"/>
    <lineage>
        <taxon>Eukaryota</taxon>
        <taxon>Metazoa</taxon>
        <taxon>Ecdysozoa</taxon>
        <taxon>Nematoda</taxon>
        <taxon>Enoplea</taxon>
        <taxon>Dorylaimia</taxon>
        <taxon>Trichinellida</taxon>
        <taxon>Trichinellidae</taxon>
        <taxon>Trichinella</taxon>
    </lineage>
</organism>
<dbReference type="AlphaFoldDB" id="A0A0V0YYL0"/>
<evidence type="ECO:0000313" key="1">
    <source>
        <dbReference type="EMBL" id="KRY05391.1"/>
    </source>
</evidence>
<comment type="caution">
    <text evidence="1">The sequence shown here is derived from an EMBL/GenBank/DDBJ whole genome shotgun (WGS) entry which is preliminary data.</text>
</comment>
<protein>
    <submittedName>
        <fullName evidence="1">Uncharacterized protein</fullName>
    </submittedName>
</protein>
<reference evidence="1 2" key="1">
    <citation type="submission" date="2015-01" db="EMBL/GenBank/DDBJ databases">
        <title>Evolution of Trichinella species and genotypes.</title>
        <authorList>
            <person name="Korhonen P.K."/>
            <person name="Edoardo P."/>
            <person name="Giuseppe L.R."/>
            <person name="Gasser R.B."/>
        </authorList>
    </citation>
    <scope>NUCLEOTIDE SEQUENCE [LARGE SCALE GENOMIC DNA]</scope>
    <source>
        <strain evidence="1">ISS120</strain>
    </source>
</reference>
<keyword evidence="2" id="KW-1185">Reference proteome</keyword>
<sequence length="33" mass="3792">MSCFLKIFGHRHQRRNQHTLPALGDVRSGSVKD</sequence>
<gene>
    <name evidence="1" type="ORF">T03_793</name>
</gene>
<accession>A0A0V0YYL0</accession>
<dbReference type="EMBL" id="JYDI01005026">
    <property type="protein sequence ID" value="KRY05391.1"/>
    <property type="molecule type" value="Genomic_DNA"/>
</dbReference>